<dbReference type="PANTHER" id="PTHR34591:SF43">
    <property type="entry name" value="F-BOX DOMAIN-CONTAINING PROTEIN"/>
    <property type="match status" value="1"/>
</dbReference>
<keyword evidence="3" id="KW-1185">Reference proteome</keyword>
<dbReference type="OrthoDB" id="608163at2759"/>
<evidence type="ECO:0000256" key="1">
    <source>
        <dbReference type="SAM" id="MobiDB-lite"/>
    </source>
</evidence>
<gene>
    <name evidence="2" type="ORF">BAE44_0024447</name>
</gene>
<comment type="caution">
    <text evidence="2">The sequence shown here is derived from an EMBL/GenBank/DDBJ whole genome shotgun (WGS) entry which is preliminary data.</text>
</comment>
<dbReference type="AlphaFoldDB" id="A0A1E5UNU3"/>
<protein>
    <submittedName>
        <fullName evidence="2">Uncharacterized protein</fullName>
    </submittedName>
</protein>
<feature type="compositionally biased region" description="Low complexity" evidence="1">
    <location>
        <begin position="46"/>
        <end position="65"/>
    </location>
</feature>
<dbReference type="EMBL" id="LWDX02069699">
    <property type="protein sequence ID" value="OEL14537.1"/>
    <property type="molecule type" value="Genomic_DNA"/>
</dbReference>
<name>A0A1E5UNU3_9POAL</name>
<dbReference type="PANTHER" id="PTHR34591">
    <property type="entry name" value="OS03G0653100 PROTEIN-RELATED"/>
    <property type="match status" value="1"/>
</dbReference>
<accession>A0A1E5UNU3</accession>
<evidence type="ECO:0000313" key="2">
    <source>
        <dbReference type="EMBL" id="OEL14537.1"/>
    </source>
</evidence>
<dbReference type="Proteomes" id="UP000095767">
    <property type="component" value="Unassembled WGS sequence"/>
</dbReference>
<proteinExistence type="predicted"/>
<evidence type="ECO:0000313" key="3">
    <source>
        <dbReference type="Proteomes" id="UP000095767"/>
    </source>
</evidence>
<dbReference type="STRING" id="888268.A0A1E5UNU3"/>
<feature type="region of interest" description="Disordered" evidence="1">
    <location>
        <begin position="40"/>
        <end position="65"/>
    </location>
</feature>
<organism evidence="2 3">
    <name type="scientific">Dichanthelium oligosanthes</name>
    <dbReference type="NCBI Taxonomy" id="888268"/>
    <lineage>
        <taxon>Eukaryota</taxon>
        <taxon>Viridiplantae</taxon>
        <taxon>Streptophyta</taxon>
        <taxon>Embryophyta</taxon>
        <taxon>Tracheophyta</taxon>
        <taxon>Spermatophyta</taxon>
        <taxon>Magnoliopsida</taxon>
        <taxon>Liliopsida</taxon>
        <taxon>Poales</taxon>
        <taxon>Poaceae</taxon>
        <taxon>PACMAD clade</taxon>
        <taxon>Panicoideae</taxon>
        <taxon>Panicodae</taxon>
        <taxon>Paniceae</taxon>
        <taxon>Dichantheliinae</taxon>
        <taxon>Dichanthelium</taxon>
    </lineage>
</organism>
<reference evidence="2 3" key="1">
    <citation type="submission" date="2016-09" db="EMBL/GenBank/DDBJ databases">
        <title>The draft genome of Dichanthelium oligosanthes: A C3 panicoid grass species.</title>
        <authorList>
            <person name="Studer A.J."/>
            <person name="Schnable J.C."/>
            <person name="Brutnell T.P."/>
        </authorList>
    </citation>
    <scope>NUCLEOTIDE SEQUENCE [LARGE SCALE GENOMIC DNA]</scope>
    <source>
        <strain evidence="3">cv. Kellogg 1175</strain>
        <tissue evidence="2">Leaf</tissue>
    </source>
</reference>
<sequence length="239" mass="27162">MGPRPSPLSPRLRIRPSGAASVHRLFINYLDHSRLHFFASPSPTRGPGSTAGSASPGAGSPTASIASQTTATNGLVLQSHDHFNDDSVMYVSNPATRWWARLPPCSGYGRTFLVFDPAVSLHYEVLWTERDPENPKNKRKKKELRQDAAAAADAEITGEEEYHSWRLTEWPPLRWTWHEFSSRSIQWEERVFVREGEAAGTLSDLLLHEMRYISKRRRRYAAYWQGALYVHCQAEDVSR</sequence>